<name>A0A2G2VIQ7_CAPBA</name>
<sequence length="116" mass="12564">MTLHDLLARIHNYPPLELMKKESSDLQNDDAKAAKKGGERQFNGMLDIYRKTLLMDFLDCTVDLTFHVLVSLSTVVCTSGCAGADILRAIAGADVLAGYDKLRTIISGKKYGSGAA</sequence>
<evidence type="ECO:0000313" key="2">
    <source>
        <dbReference type="Proteomes" id="UP000224567"/>
    </source>
</evidence>
<keyword evidence="2" id="KW-1185">Reference proteome</keyword>
<dbReference type="Proteomes" id="UP000224567">
    <property type="component" value="Unassembled WGS sequence"/>
</dbReference>
<evidence type="ECO:0000313" key="1">
    <source>
        <dbReference type="EMBL" id="PHT32860.1"/>
    </source>
</evidence>
<protein>
    <submittedName>
        <fullName evidence="1">ADP,ATP carrier protein 1, mitochondrial</fullName>
    </submittedName>
</protein>
<reference evidence="2" key="2">
    <citation type="journal article" date="2017" name="J. Anim. Genet.">
        <title>Multiple reference genome sequences of hot pepper reveal the massive evolution of plant disease resistance genes by retroduplication.</title>
        <authorList>
            <person name="Kim S."/>
            <person name="Park J."/>
            <person name="Yeom S.-I."/>
            <person name="Kim Y.-M."/>
            <person name="Seo E."/>
            <person name="Kim K.-T."/>
            <person name="Kim M.-S."/>
            <person name="Lee J.M."/>
            <person name="Cheong K."/>
            <person name="Shin H.-S."/>
            <person name="Kim S.-B."/>
            <person name="Han K."/>
            <person name="Lee J."/>
            <person name="Park M."/>
            <person name="Lee H.-A."/>
            <person name="Lee H.-Y."/>
            <person name="Lee Y."/>
            <person name="Oh S."/>
            <person name="Lee J.H."/>
            <person name="Choi E."/>
            <person name="Choi E."/>
            <person name="Lee S.E."/>
            <person name="Jeon J."/>
            <person name="Kim H."/>
            <person name="Choi G."/>
            <person name="Song H."/>
            <person name="Lee J."/>
            <person name="Lee S.-C."/>
            <person name="Kwon J.-K."/>
            <person name="Lee H.-Y."/>
            <person name="Koo N."/>
            <person name="Hong Y."/>
            <person name="Kim R.W."/>
            <person name="Kang W.-H."/>
            <person name="Huh J.H."/>
            <person name="Kang B.-C."/>
            <person name="Yang T.-J."/>
            <person name="Lee Y.-H."/>
            <person name="Bennetzen J.L."/>
            <person name="Choi D."/>
        </authorList>
    </citation>
    <scope>NUCLEOTIDE SEQUENCE [LARGE SCALE GENOMIC DNA]</scope>
    <source>
        <strain evidence="2">cv. PBC81</strain>
    </source>
</reference>
<dbReference type="OrthoDB" id="270584at2759"/>
<reference evidence="1 2" key="1">
    <citation type="journal article" date="2017" name="Genome Biol.">
        <title>New reference genome sequences of hot pepper reveal the massive evolution of plant disease-resistance genes by retroduplication.</title>
        <authorList>
            <person name="Kim S."/>
            <person name="Park J."/>
            <person name="Yeom S.I."/>
            <person name="Kim Y.M."/>
            <person name="Seo E."/>
            <person name="Kim K.T."/>
            <person name="Kim M.S."/>
            <person name="Lee J.M."/>
            <person name="Cheong K."/>
            <person name="Shin H.S."/>
            <person name="Kim S.B."/>
            <person name="Han K."/>
            <person name="Lee J."/>
            <person name="Park M."/>
            <person name="Lee H.A."/>
            <person name="Lee H.Y."/>
            <person name="Lee Y."/>
            <person name="Oh S."/>
            <person name="Lee J.H."/>
            <person name="Choi E."/>
            <person name="Choi E."/>
            <person name="Lee S.E."/>
            <person name="Jeon J."/>
            <person name="Kim H."/>
            <person name="Choi G."/>
            <person name="Song H."/>
            <person name="Lee J."/>
            <person name="Lee S.C."/>
            <person name="Kwon J.K."/>
            <person name="Lee H.Y."/>
            <person name="Koo N."/>
            <person name="Hong Y."/>
            <person name="Kim R.W."/>
            <person name="Kang W.H."/>
            <person name="Huh J.H."/>
            <person name="Kang B.C."/>
            <person name="Yang T.J."/>
            <person name="Lee Y.H."/>
            <person name="Bennetzen J.L."/>
            <person name="Choi D."/>
        </authorList>
    </citation>
    <scope>NUCLEOTIDE SEQUENCE [LARGE SCALE GENOMIC DNA]</scope>
    <source>
        <strain evidence="2">cv. PBC81</strain>
    </source>
</reference>
<dbReference type="EMBL" id="MLFT02000012">
    <property type="protein sequence ID" value="PHT32860.1"/>
    <property type="molecule type" value="Genomic_DNA"/>
</dbReference>
<accession>A0A2G2VIQ7</accession>
<proteinExistence type="predicted"/>
<organism evidence="1 2">
    <name type="scientific">Capsicum baccatum</name>
    <name type="common">Peruvian pepper</name>
    <dbReference type="NCBI Taxonomy" id="33114"/>
    <lineage>
        <taxon>Eukaryota</taxon>
        <taxon>Viridiplantae</taxon>
        <taxon>Streptophyta</taxon>
        <taxon>Embryophyta</taxon>
        <taxon>Tracheophyta</taxon>
        <taxon>Spermatophyta</taxon>
        <taxon>Magnoliopsida</taxon>
        <taxon>eudicotyledons</taxon>
        <taxon>Gunneridae</taxon>
        <taxon>Pentapetalae</taxon>
        <taxon>asterids</taxon>
        <taxon>lamiids</taxon>
        <taxon>Solanales</taxon>
        <taxon>Solanaceae</taxon>
        <taxon>Solanoideae</taxon>
        <taxon>Capsiceae</taxon>
        <taxon>Capsicum</taxon>
    </lineage>
</organism>
<comment type="caution">
    <text evidence="1">The sequence shown here is derived from an EMBL/GenBank/DDBJ whole genome shotgun (WGS) entry which is preliminary data.</text>
</comment>
<dbReference type="AlphaFoldDB" id="A0A2G2VIQ7"/>
<gene>
    <name evidence="1" type="ORF">CQW23_29197</name>
</gene>
<dbReference type="STRING" id="33114.A0A2G2VIQ7"/>